<evidence type="ECO:0000256" key="3">
    <source>
        <dbReference type="ARBA" id="ARBA00022630"/>
    </source>
</evidence>
<dbReference type="InterPro" id="IPR009100">
    <property type="entry name" value="AcylCoA_DH/oxidase_NM_dom_sf"/>
</dbReference>
<feature type="domain" description="Acyl-CoA dehydrogenase/oxidase N-terminal" evidence="9">
    <location>
        <begin position="7"/>
        <end position="119"/>
    </location>
</feature>
<dbReference type="InterPro" id="IPR046373">
    <property type="entry name" value="Acyl-CoA_Oxase/DH_mid-dom_sf"/>
</dbReference>
<dbReference type="SUPFAM" id="SSF47203">
    <property type="entry name" value="Acyl-CoA dehydrogenase C-terminal domain-like"/>
    <property type="match status" value="1"/>
</dbReference>
<dbReference type="GO" id="GO:0050660">
    <property type="term" value="F:flavin adenine dinucleotide binding"/>
    <property type="evidence" value="ECO:0007669"/>
    <property type="project" value="InterPro"/>
</dbReference>
<keyword evidence="3 6" id="KW-0285">Flavoprotein</keyword>
<dbReference type="EMBL" id="JAEKNQ010000001">
    <property type="protein sequence ID" value="MBJ7601593.1"/>
    <property type="molecule type" value="Genomic_DNA"/>
</dbReference>
<evidence type="ECO:0000313" key="10">
    <source>
        <dbReference type="EMBL" id="MBJ7601593.1"/>
    </source>
</evidence>
<dbReference type="Gene3D" id="1.10.540.10">
    <property type="entry name" value="Acyl-CoA dehydrogenase/oxidase, N-terminal domain"/>
    <property type="match status" value="1"/>
</dbReference>
<feature type="domain" description="Acyl-CoA oxidase/dehydrogenase middle" evidence="8">
    <location>
        <begin position="123"/>
        <end position="216"/>
    </location>
</feature>
<dbReference type="Pfam" id="PF02771">
    <property type="entry name" value="Acyl-CoA_dh_N"/>
    <property type="match status" value="1"/>
</dbReference>
<evidence type="ECO:0000256" key="5">
    <source>
        <dbReference type="ARBA" id="ARBA00023002"/>
    </source>
</evidence>
<keyword evidence="4 6" id="KW-0274">FAD</keyword>
<dbReference type="InterPro" id="IPR013786">
    <property type="entry name" value="AcylCoA_DH/ox_N"/>
</dbReference>
<reference evidence="10 11" key="1">
    <citation type="submission" date="2020-10" db="EMBL/GenBank/DDBJ databases">
        <title>Ca. Dormibacterota MAGs.</title>
        <authorList>
            <person name="Montgomery K."/>
        </authorList>
    </citation>
    <scope>NUCLEOTIDE SEQUENCE [LARGE SCALE GENOMIC DNA]</scope>
    <source>
        <strain evidence="10">SC8811_S16_3</strain>
    </source>
</reference>
<evidence type="ECO:0000256" key="2">
    <source>
        <dbReference type="ARBA" id="ARBA00009347"/>
    </source>
</evidence>
<dbReference type="Pfam" id="PF02770">
    <property type="entry name" value="Acyl-CoA_dh_M"/>
    <property type="match status" value="1"/>
</dbReference>
<keyword evidence="5 6" id="KW-0560">Oxidoreductase</keyword>
<dbReference type="FunFam" id="2.40.110.10:FF:000002">
    <property type="entry name" value="Acyl-CoA dehydrogenase fadE12"/>
    <property type="match status" value="1"/>
</dbReference>
<gene>
    <name evidence="10" type="ORF">JF888_00090</name>
</gene>
<evidence type="ECO:0000256" key="6">
    <source>
        <dbReference type="RuleBase" id="RU362125"/>
    </source>
</evidence>
<dbReference type="Gene3D" id="1.20.140.10">
    <property type="entry name" value="Butyryl-CoA Dehydrogenase, subunit A, domain 3"/>
    <property type="match status" value="1"/>
</dbReference>
<dbReference type="Proteomes" id="UP000620075">
    <property type="component" value="Unassembled WGS sequence"/>
</dbReference>
<dbReference type="InterPro" id="IPR009075">
    <property type="entry name" value="AcylCo_DH/oxidase_C"/>
</dbReference>
<dbReference type="PANTHER" id="PTHR43884">
    <property type="entry name" value="ACYL-COA DEHYDROGENASE"/>
    <property type="match status" value="1"/>
</dbReference>
<dbReference type="InterPro" id="IPR006091">
    <property type="entry name" value="Acyl-CoA_Oxase/DH_mid-dom"/>
</dbReference>
<evidence type="ECO:0000259" key="9">
    <source>
        <dbReference type="Pfam" id="PF02771"/>
    </source>
</evidence>
<dbReference type="Gene3D" id="2.40.110.10">
    <property type="entry name" value="Butyryl-CoA Dehydrogenase, subunit A, domain 2"/>
    <property type="match status" value="1"/>
</dbReference>
<evidence type="ECO:0000259" key="8">
    <source>
        <dbReference type="Pfam" id="PF02770"/>
    </source>
</evidence>
<dbReference type="InterPro" id="IPR036250">
    <property type="entry name" value="AcylCo_DH-like_C"/>
</dbReference>
<dbReference type="FunFam" id="1.20.140.10:FF:000001">
    <property type="entry name" value="Acyl-CoA dehydrogenase"/>
    <property type="match status" value="1"/>
</dbReference>
<dbReference type="PANTHER" id="PTHR43884:SF12">
    <property type="entry name" value="ISOVALERYL-COA DEHYDROGENASE, MITOCHONDRIAL-RELATED"/>
    <property type="match status" value="1"/>
</dbReference>
<sequence length="387" mass="41801">MADARSSEERRLFRASVRAFVEREVLPRAEELDQHGRFPQQLFGRLAELGYLGLRYPEALGGQDADFATECVFYEELAAGSLSLAAIAAMQSLMGTVFVYRFGTPEQHNSYLRPALRGERIATFALTEPEAGSDLGGLRTRARRTADGWHLTGSKTWITNAPVASFLTVGAKTSDEPGLKNIALFLLDADTPGFAVGRPIEKLGTRSSLTSEVHIDCEVPPEALLGAEGDGVKNVGGVLSEIRIMTAFLALGLGRRALLDSATYAAERQAFGKPIGEYQLIAAKLADMATDLQAARTLSTEVARQVDEGGTGPLTTLAAMAKLHATEACVRIVDETTRIFGSYGFASEYAAQRYFRDARFLLSGGGTSEILRTLIGRDVLRQGGWDT</sequence>
<dbReference type="Pfam" id="PF00441">
    <property type="entry name" value="Acyl-CoA_dh_1"/>
    <property type="match status" value="1"/>
</dbReference>
<dbReference type="SUPFAM" id="SSF56645">
    <property type="entry name" value="Acyl-CoA dehydrogenase NM domain-like"/>
    <property type="match status" value="1"/>
</dbReference>
<feature type="domain" description="Acyl-CoA dehydrogenase/oxidase C-terminal" evidence="7">
    <location>
        <begin position="229"/>
        <end position="379"/>
    </location>
</feature>
<evidence type="ECO:0000313" key="11">
    <source>
        <dbReference type="Proteomes" id="UP000620075"/>
    </source>
</evidence>
<dbReference type="RefSeq" id="WP_338175945.1">
    <property type="nucleotide sequence ID" value="NZ_JAEKNQ010000001.1"/>
</dbReference>
<dbReference type="PROSITE" id="PS00072">
    <property type="entry name" value="ACYL_COA_DH_1"/>
    <property type="match status" value="1"/>
</dbReference>
<accession>A0A934NC18</accession>
<dbReference type="InterPro" id="IPR037069">
    <property type="entry name" value="AcylCoA_DH/ox_N_sf"/>
</dbReference>
<evidence type="ECO:0000256" key="1">
    <source>
        <dbReference type="ARBA" id="ARBA00001974"/>
    </source>
</evidence>
<evidence type="ECO:0000256" key="4">
    <source>
        <dbReference type="ARBA" id="ARBA00022827"/>
    </source>
</evidence>
<comment type="similarity">
    <text evidence="2 6">Belongs to the acyl-CoA dehydrogenase family.</text>
</comment>
<dbReference type="PIRSF" id="PIRSF016578">
    <property type="entry name" value="HsaA"/>
    <property type="match status" value="1"/>
</dbReference>
<name>A0A934NC18_9BACT</name>
<dbReference type="AlphaFoldDB" id="A0A934NC18"/>
<organism evidence="10 11">
    <name type="scientific">Candidatus Dormiibacter inghamiae</name>
    <dbReference type="NCBI Taxonomy" id="3127013"/>
    <lineage>
        <taxon>Bacteria</taxon>
        <taxon>Bacillati</taxon>
        <taxon>Candidatus Dormiibacterota</taxon>
        <taxon>Candidatus Dormibacteria</taxon>
        <taxon>Candidatus Dormibacterales</taxon>
        <taxon>Candidatus Dormibacteraceae</taxon>
        <taxon>Candidatus Dormiibacter</taxon>
    </lineage>
</organism>
<dbReference type="GO" id="GO:0003995">
    <property type="term" value="F:acyl-CoA dehydrogenase activity"/>
    <property type="evidence" value="ECO:0007669"/>
    <property type="project" value="InterPro"/>
</dbReference>
<comment type="cofactor">
    <cofactor evidence="1 6">
        <name>FAD</name>
        <dbReference type="ChEBI" id="CHEBI:57692"/>
    </cofactor>
</comment>
<dbReference type="InterPro" id="IPR006089">
    <property type="entry name" value="Acyl-CoA_DH_CS"/>
</dbReference>
<evidence type="ECO:0000259" key="7">
    <source>
        <dbReference type="Pfam" id="PF00441"/>
    </source>
</evidence>
<comment type="caution">
    <text evidence="10">The sequence shown here is derived from an EMBL/GenBank/DDBJ whole genome shotgun (WGS) entry which is preliminary data.</text>
</comment>
<protein>
    <submittedName>
        <fullName evidence="10">Acyl-CoA dehydrogenase family protein</fullName>
    </submittedName>
</protein>
<proteinExistence type="inferred from homology"/>